<dbReference type="Gene3D" id="3.40.50.10810">
    <property type="entry name" value="Tandem AAA-ATPase domain"/>
    <property type="match status" value="1"/>
</dbReference>
<evidence type="ECO:0000313" key="13">
    <source>
        <dbReference type="Proteomes" id="UP000000542"/>
    </source>
</evidence>
<evidence type="ECO:0008006" key="14">
    <source>
        <dbReference type="Google" id="ProtNLM"/>
    </source>
</evidence>
<evidence type="ECO:0000313" key="12">
    <source>
        <dbReference type="EMBL" id="CBZ12351.1"/>
    </source>
</evidence>
<keyword evidence="13" id="KW-1185">Reference proteome</keyword>
<keyword evidence="5" id="KW-0347">Helicase</keyword>
<dbReference type="InterPro" id="IPR049730">
    <property type="entry name" value="SNF2/RAD54-like_C"/>
</dbReference>
<dbReference type="PANTHER" id="PTHR45797">
    <property type="entry name" value="RAD54-LIKE"/>
    <property type="match status" value="1"/>
</dbReference>
<dbReference type="SMART" id="SM00490">
    <property type="entry name" value="HELICc"/>
    <property type="match status" value="1"/>
</dbReference>
<dbReference type="CDD" id="cd18793">
    <property type="entry name" value="SF2_C_SNF"/>
    <property type="match status" value="1"/>
</dbReference>
<feature type="region of interest" description="Disordered" evidence="9">
    <location>
        <begin position="1"/>
        <end position="24"/>
    </location>
</feature>
<evidence type="ECO:0000259" key="11">
    <source>
        <dbReference type="PROSITE" id="PS51194"/>
    </source>
</evidence>
<evidence type="ECO:0000256" key="2">
    <source>
        <dbReference type="ARBA" id="ARBA00007025"/>
    </source>
</evidence>
<dbReference type="InterPro" id="IPR038718">
    <property type="entry name" value="SNF2-like_sf"/>
</dbReference>
<dbReference type="SUPFAM" id="SSF52540">
    <property type="entry name" value="P-loop containing nucleoside triphosphate hydrolases"/>
    <property type="match status" value="2"/>
</dbReference>
<feature type="compositionally biased region" description="Low complexity" evidence="9">
    <location>
        <begin position="1370"/>
        <end position="1394"/>
    </location>
</feature>
<feature type="compositionally biased region" description="Low complexity" evidence="9">
    <location>
        <begin position="1"/>
        <end position="14"/>
    </location>
</feature>
<feature type="region of interest" description="Disordered" evidence="9">
    <location>
        <begin position="1370"/>
        <end position="1432"/>
    </location>
</feature>
<evidence type="ECO:0000256" key="7">
    <source>
        <dbReference type="ARBA" id="ARBA00023125"/>
    </source>
</evidence>
<dbReference type="HOGENOM" id="CLU_248881_0_0_1"/>
<dbReference type="InterPro" id="IPR001650">
    <property type="entry name" value="Helicase_C-like"/>
</dbReference>
<dbReference type="RefSeq" id="XP_003722094.1">
    <property type="nucleotide sequence ID" value="XM_003722046.1"/>
</dbReference>
<comment type="similarity">
    <text evidence="2">Belongs to the SNF2/RAD54 helicase family.</text>
</comment>
<evidence type="ECO:0000256" key="5">
    <source>
        <dbReference type="ARBA" id="ARBA00022806"/>
    </source>
</evidence>
<dbReference type="GO" id="GO:0004386">
    <property type="term" value="F:helicase activity"/>
    <property type="evidence" value="ECO:0007669"/>
    <property type="project" value="UniProtKB-KW"/>
</dbReference>
<feature type="compositionally biased region" description="Acidic residues" evidence="9">
    <location>
        <begin position="980"/>
        <end position="993"/>
    </location>
</feature>
<dbReference type="eggNOG" id="KOG1016">
    <property type="taxonomic scope" value="Eukaryota"/>
</dbReference>
<dbReference type="OMA" id="ASHICLH"/>
<dbReference type="GO" id="GO:0016887">
    <property type="term" value="F:ATP hydrolysis activity"/>
    <property type="evidence" value="ECO:0007669"/>
    <property type="project" value="InterPro"/>
</dbReference>
<evidence type="ECO:0000256" key="8">
    <source>
        <dbReference type="ARBA" id="ARBA00023242"/>
    </source>
</evidence>
<dbReference type="Gene3D" id="3.40.50.300">
    <property type="entry name" value="P-loop containing nucleotide triphosphate hydrolases"/>
    <property type="match status" value="1"/>
</dbReference>
<dbReference type="InterPro" id="IPR014001">
    <property type="entry name" value="Helicase_ATP-bd"/>
</dbReference>
<feature type="region of interest" description="Disordered" evidence="9">
    <location>
        <begin position="448"/>
        <end position="471"/>
    </location>
</feature>
<keyword evidence="8" id="KW-0539">Nucleus</keyword>
<dbReference type="GO" id="GO:0000724">
    <property type="term" value="P:double-strand break repair via homologous recombination"/>
    <property type="evidence" value="ECO:0000318"/>
    <property type="project" value="GO_Central"/>
</dbReference>
<dbReference type="GO" id="GO:0005634">
    <property type="term" value="C:nucleus"/>
    <property type="evidence" value="ECO:0000318"/>
    <property type="project" value="GO_Central"/>
</dbReference>
<evidence type="ECO:0000256" key="9">
    <source>
        <dbReference type="SAM" id="MobiDB-lite"/>
    </source>
</evidence>
<evidence type="ECO:0000256" key="6">
    <source>
        <dbReference type="ARBA" id="ARBA00022840"/>
    </source>
</evidence>
<dbReference type="InParanoid" id="E9ADM2"/>
<keyword evidence="7" id="KW-0238">DNA-binding</keyword>
<feature type="compositionally biased region" description="Low complexity" evidence="9">
    <location>
        <begin position="1409"/>
        <end position="1432"/>
    </location>
</feature>
<gene>
    <name evidence="12" type="ORF">LMJF_29_0200</name>
</gene>
<dbReference type="VEuPathDB" id="TriTrypDB:LmjF.29.0200"/>
<dbReference type="SMART" id="SM00487">
    <property type="entry name" value="DEXDc"/>
    <property type="match status" value="1"/>
</dbReference>
<dbReference type="VEuPathDB" id="TriTrypDB:LMJLV39_290007100"/>
<dbReference type="VEuPathDB" id="TriTrypDB:LMJFC_290007500"/>
<keyword evidence="6" id="KW-0067">ATP-binding</keyword>
<dbReference type="FunFam" id="3.40.50.10810:FF:000120">
    <property type="entry name" value="SNF2 family N-terminal domain/Helicase conserved C-terminal domain containing protein, putative"/>
    <property type="match status" value="1"/>
</dbReference>
<dbReference type="InterPro" id="IPR044574">
    <property type="entry name" value="ARIP4-like"/>
</dbReference>
<dbReference type="GO" id="GO:0005524">
    <property type="term" value="F:ATP binding"/>
    <property type="evidence" value="ECO:0007669"/>
    <property type="project" value="UniProtKB-KW"/>
</dbReference>
<dbReference type="PROSITE" id="PS51194">
    <property type="entry name" value="HELICASE_CTER"/>
    <property type="match status" value="1"/>
</dbReference>
<dbReference type="GO" id="GO:0005654">
    <property type="term" value="C:nucleoplasm"/>
    <property type="evidence" value="ECO:0000266"/>
    <property type="project" value="GeneDB"/>
</dbReference>
<keyword evidence="4" id="KW-0378">Hydrolase</keyword>
<comment type="subcellular location">
    <subcellularLocation>
        <location evidence="1">Nucleus</location>
    </subcellularLocation>
</comment>
<dbReference type="EMBL" id="FR796425">
    <property type="protein sequence ID" value="CBZ12351.1"/>
    <property type="molecule type" value="Genomic_DNA"/>
</dbReference>
<reference evidence="12 13" key="1">
    <citation type="journal article" date="2005" name="Science">
        <title>The genome of the kinetoplastid parasite, Leishmania major.</title>
        <authorList>
            <person name="Ivens A.C."/>
            <person name="Peacock C.S."/>
            <person name="Worthey E.A."/>
            <person name="Murphy L."/>
            <person name="Aggarwal G."/>
            <person name="Berriman M."/>
            <person name="Sisk E."/>
            <person name="Rajandream M.A."/>
            <person name="Adlem E."/>
            <person name="Aert R."/>
            <person name="Anupama A."/>
            <person name="Apostolou Z."/>
            <person name="Attipoe P."/>
            <person name="Bason N."/>
            <person name="Bauser C."/>
            <person name="Beck A."/>
            <person name="Beverley S.M."/>
            <person name="Bianchettin G."/>
            <person name="Borzym K."/>
            <person name="Bothe G."/>
            <person name="Bruschi C.V."/>
            <person name="Collins M."/>
            <person name="Cadag E."/>
            <person name="Ciarloni L."/>
            <person name="Clayton C."/>
            <person name="Coulson R.M."/>
            <person name="Cronin A."/>
            <person name="Cruz A.K."/>
            <person name="Davies R.M."/>
            <person name="De Gaudenzi J."/>
            <person name="Dobson D.E."/>
            <person name="Duesterhoeft A."/>
            <person name="Fazelina G."/>
            <person name="Fosker N."/>
            <person name="Frasch A.C."/>
            <person name="Fraser A."/>
            <person name="Fuchs M."/>
            <person name="Gabel C."/>
            <person name="Goble A."/>
            <person name="Goffeau A."/>
            <person name="Harris D."/>
            <person name="Hertz-Fowler C."/>
            <person name="Hilbert H."/>
            <person name="Horn D."/>
            <person name="Huang Y."/>
            <person name="Klages S."/>
            <person name="Knights A."/>
            <person name="Kube M."/>
            <person name="Larke N."/>
            <person name="Litvin L."/>
            <person name="Lord A."/>
            <person name="Louie T."/>
            <person name="Marra M."/>
            <person name="Masuy D."/>
            <person name="Matthews K."/>
            <person name="Michaeli S."/>
            <person name="Mottram J.C."/>
            <person name="Muller-Auer S."/>
            <person name="Munden H."/>
            <person name="Nelson S."/>
            <person name="Norbertczak H."/>
            <person name="Oliver K."/>
            <person name="O'neil S."/>
            <person name="Pentony M."/>
            <person name="Pohl T.M."/>
            <person name="Price C."/>
            <person name="Purnelle B."/>
            <person name="Quail M.A."/>
            <person name="Rabbinowitsch E."/>
            <person name="Reinhardt R."/>
            <person name="Rieger M."/>
            <person name="Rinta J."/>
            <person name="Robben J."/>
            <person name="Robertson L."/>
            <person name="Ruiz J.C."/>
            <person name="Rutter S."/>
            <person name="Saunders D."/>
            <person name="Schafer M."/>
            <person name="Schein J."/>
            <person name="Schwartz D.C."/>
            <person name="Seeger K."/>
            <person name="Seyler A."/>
            <person name="Sharp S."/>
            <person name="Shin H."/>
            <person name="Sivam D."/>
            <person name="Squares R."/>
            <person name="Squares S."/>
            <person name="Tosato V."/>
            <person name="Vogt C."/>
            <person name="Volckaert G."/>
            <person name="Wambutt R."/>
            <person name="Warren T."/>
            <person name="Wedler H."/>
            <person name="Woodward J."/>
            <person name="Zhou S."/>
            <person name="Zimmermann W."/>
            <person name="Smith D.F."/>
            <person name="Blackwell J.M."/>
            <person name="Stuart K.D."/>
            <person name="Barrell B."/>
            <person name="Myler P.J."/>
        </authorList>
    </citation>
    <scope>NUCLEOTIDE SEQUENCE [LARGE SCALE GENOMIC DNA]</scope>
    <source>
        <strain evidence="13">MHOM/IL/81/Friedlin</strain>
    </source>
</reference>
<sequence>MSANDANAGSSMSGGADGSRPPHGALELPPVMESVLRPHQVSALEFIWRRLVLDGALRMAARTFSSTIEQRTRLYQEVFGVILAHSMGLGKTLTSLSFVLLFQAQALLMAMKRERVRRQQFGSASAATAASVALKGAVCPALRVLVLCPRSCVLHWQASISEWIQPRYAGTMKVNSYVPSAMGVSLSATHRGTGGRSIEDVLRSFYQEGGLLLLGYEEYQRILQYAQTQYRSNPTNKWPRVWSLLDRLRLHLPLFQEVRLLDIIETADLVILDEAHRLRRSSSNLVTALTQHIRNIQLRLALTGTPLQNHLEEYNTMQSIITGRELDTQLFHKHFIAPIERGQCVDATYPQFLEMQRCVASLRRYFADSAHHCGPEVLAATLPPRREFLFFFRLSAAQEAAYRAMLKYFHTQVAAGEKGDSVLRLHHVASHICLHPALSELEEPRSSTALASCKDGEEDGDDEDEDATLAAPPTLPAAALTGVDVSMSPKLSFAFHLTVHIVREQREKVVIFSQYLSHLRLMGQLLAREGISAPSLTGAASDAERCRCISELQNNDACRVLLCSVRAGGVGIKLTAASHCILLDVSWNPTDDMQATYRLYRYGQLRPVNIYRLATWGTSEHIVFAYALQRSWLQKKIADISDPRRQQRHQTRSYFRYPCAVPLPDDGSSLATDEQVALQQSRPALKETLASSCRPDYALEVCEIQCPIAACVLRAHPEEKAYLYTVIPQSVLLLHNEDDVIRERGRRFEDAAHKSRASVAIPLQMPSGGAPPAHAREDVSLLDACEAELVDAARQAAHLVITHVLRAREEAVSESDTVSEVRMLDQSMCQRLQPLLAPVLEKRPPPRFLAEVLLLCYQAGAADLFRTLLQSSSYLKLRTYLASRVPAVTRRRTRDTALPTRSPLEEALLFTPVSLFKSMSSVEATYVATELGCDRPFVGFCLLRGLQKLWFVDGRLAISEAALEALATLLGITPGRIDGDSDSAEDEGTAEGEDGGRALSRRNDDGTFAEALAALAQSVLTAMTSCLEEQWPPYEGFALPPQHVQLDREEMRMGRAYRAASRAHMEGLLPIAQVADLLRLPSYRQGQHMYGCARCRSPLLQRLDATHLECPRCHYNAEFEVRADPRTQQQTVLYQLSVVANLLDAFSITKSFAVSFSPAECADASAALREVHTSQAVFEFVRRTMEEGVQAFLSEYPPRLIRLLGLQMGTGGDVEALRRVLLTNGRLASHTNVREHLRQRLAQAFADFVHPSTLTQFVAMPLMLIVTALHYLARCERLTYAHELLLDECLTPRRKLLRFASDALVKVLYVERLLKHCRQKPLPSSYASSMSVTACGATLGSGAVAPQKGAVSNDADDAASLTSLVMAASSSSESRSRSSASTSSSSSFHSDSAAGTQPAHKDPLAHLMGSSGSGSRTASASSSPSSARHSSSSSFISVYSSDRASFPDGGESDAEERDEVMRGQHGTLTWLEELAGNTLERAAPTAEELESEAVQQQRSAQYWIAFCEVYGTHSAETLTVYIEDTASGAKVLPPPPLSCWISQVAHTTMAGHRMTDMLDIFFKKLLELSQQVRVIS</sequence>
<dbReference type="InterPro" id="IPR000330">
    <property type="entry name" value="SNF2_N"/>
</dbReference>
<feature type="domain" description="Helicase ATP-binding" evidence="10">
    <location>
        <begin position="72"/>
        <end position="324"/>
    </location>
</feature>
<dbReference type="GO" id="GO:0003677">
    <property type="term" value="F:DNA binding"/>
    <property type="evidence" value="ECO:0007669"/>
    <property type="project" value="UniProtKB-KW"/>
</dbReference>
<dbReference type="InterPro" id="IPR027417">
    <property type="entry name" value="P-loop_NTPase"/>
</dbReference>
<feature type="region of interest" description="Disordered" evidence="9">
    <location>
        <begin position="977"/>
        <end position="1001"/>
    </location>
</feature>
<dbReference type="KEGG" id="lma:LMJF_29_0200"/>
<protein>
    <recommendedName>
        <fullName evidence="14">SNF2 DNA repair protein</fullName>
    </recommendedName>
</protein>
<dbReference type="Proteomes" id="UP000000542">
    <property type="component" value="Chromosome 29"/>
</dbReference>
<accession>E9ADM2</accession>
<dbReference type="GO" id="GO:0007131">
    <property type="term" value="P:reciprocal meiotic recombination"/>
    <property type="evidence" value="ECO:0000318"/>
    <property type="project" value="GO_Central"/>
</dbReference>
<proteinExistence type="inferred from homology"/>
<dbReference type="GeneID" id="12980876"/>
<name>E9ADM2_LEIMA</name>
<organism evidence="12 13">
    <name type="scientific">Leishmania major</name>
    <dbReference type="NCBI Taxonomy" id="5664"/>
    <lineage>
        <taxon>Eukaryota</taxon>
        <taxon>Discoba</taxon>
        <taxon>Euglenozoa</taxon>
        <taxon>Kinetoplastea</taxon>
        <taxon>Metakinetoplastina</taxon>
        <taxon>Trypanosomatida</taxon>
        <taxon>Trypanosomatidae</taxon>
        <taxon>Leishmaniinae</taxon>
        <taxon>Leishmania</taxon>
    </lineage>
</organism>
<reference evidence="12 13" key="2">
    <citation type="journal article" date="2011" name="Genome Res.">
        <title>Chromosome and gene copy number variation allow major structural change between species and strains of Leishmania.</title>
        <authorList>
            <person name="Rogers M.B."/>
            <person name="Hilley J.D."/>
            <person name="Dickens N.J."/>
            <person name="Wilkes J."/>
            <person name="Bates P.A."/>
            <person name="Depledge D.P."/>
            <person name="Harris D."/>
            <person name="Her Y."/>
            <person name="Herzyk P."/>
            <person name="Imamura H."/>
            <person name="Otto T.D."/>
            <person name="Sanders M."/>
            <person name="Seeger K."/>
            <person name="Dujardin J.C."/>
            <person name="Berriman M."/>
            <person name="Smith D.F."/>
            <person name="Hertz-Fowler C."/>
            <person name="Mottram J.C."/>
        </authorList>
    </citation>
    <scope>NUCLEOTIDE SEQUENCE [LARGE SCALE GENOMIC DNA]</scope>
    <source>
        <strain evidence="13">MHOM/IL/81/Friedlin</strain>
    </source>
</reference>
<keyword evidence="3" id="KW-0547">Nucleotide-binding</keyword>
<evidence type="ECO:0000256" key="4">
    <source>
        <dbReference type="ARBA" id="ARBA00022801"/>
    </source>
</evidence>
<dbReference type="PANTHER" id="PTHR45797:SF1">
    <property type="entry name" value="HELICASE ARIP4"/>
    <property type="match status" value="1"/>
</dbReference>
<dbReference type="GO" id="GO:0015616">
    <property type="term" value="F:DNA translocase activity"/>
    <property type="evidence" value="ECO:0000318"/>
    <property type="project" value="GO_Central"/>
</dbReference>
<dbReference type="Pfam" id="PF00176">
    <property type="entry name" value="SNF2-rel_dom"/>
    <property type="match status" value="1"/>
</dbReference>
<dbReference type="STRING" id="5664.E9ADM2"/>
<evidence type="ECO:0000256" key="3">
    <source>
        <dbReference type="ARBA" id="ARBA00022741"/>
    </source>
</evidence>
<dbReference type="FunFam" id="3.40.50.300:FF:004822">
    <property type="entry name" value="SNF2 DNA repair protein, putative"/>
    <property type="match status" value="1"/>
</dbReference>
<dbReference type="PROSITE" id="PS51192">
    <property type="entry name" value="HELICASE_ATP_BIND_1"/>
    <property type="match status" value="1"/>
</dbReference>
<dbReference type="Pfam" id="PF00271">
    <property type="entry name" value="Helicase_C"/>
    <property type="match status" value="1"/>
</dbReference>
<feature type="domain" description="Helicase C-terminal" evidence="11">
    <location>
        <begin position="496"/>
        <end position="648"/>
    </location>
</feature>
<feature type="compositionally biased region" description="Acidic residues" evidence="9">
    <location>
        <begin position="456"/>
        <end position="467"/>
    </location>
</feature>
<evidence type="ECO:0000259" key="10">
    <source>
        <dbReference type="PROSITE" id="PS51192"/>
    </source>
</evidence>
<evidence type="ECO:0000256" key="1">
    <source>
        <dbReference type="ARBA" id="ARBA00004123"/>
    </source>
</evidence>
<dbReference type="VEuPathDB" id="TriTrypDB:LMJSD75_290007100"/>